<gene>
    <name evidence="1" type="ORF">FHS28_000210</name>
</gene>
<reference evidence="1 2" key="1">
    <citation type="submission" date="2020-08" db="EMBL/GenBank/DDBJ databases">
        <title>Genomic Encyclopedia of Type Strains, Phase III (KMG-III): the genomes of soil and plant-associated and newly described type strains.</title>
        <authorList>
            <person name="Whitman W."/>
        </authorList>
    </citation>
    <scope>NUCLEOTIDE SEQUENCE [LARGE SCALE GENOMIC DNA]</scope>
    <source>
        <strain evidence="1 2">CECT 7247</strain>
    </source>
</reference>
<proteinExistence type="predicted"/>
<organism evidence="1 2">
    <name type="scientific">Roseateles terrae</name>
    <dbReference type="NCBI Taxonomy" id="431060"/>
    <lineage>
        <taxon>Bacteria</taxon>
        <taxon>Pseudomonadati</taxon>
        <taxon>Pseudomonadota</taxon>
        <taxon>Betaproteobacteria</taxon>
        <taxon>Burkholderiales</taxon>
        <taxon>Sphaerotilaceae</taxon>
        <taxon>Roseateles</taxon>
    </lineage>
</organism>
<evidence type="ECO:0000313" key="1">
    <source>
        <dbReference type="EMBL" id="MBB3192845.1"/>
    </source>
</evidence>
<protein>
    <recommendedName>
        <fullName evidence="3">DUF2971 domain-containing protein</fullName>
    </recommendedName>
</protein>
<sequence>MLFKVMKVEHLLASIDGSYLHFNRVDRYADFPGADANDGAQLQHDRPGNAGARFQKTPHFSAADYYDRARRRTYACCFSLDNSDHIWSEYANGSEHGKVCLVFHFGRLRAHLNQTLEPARATLMYGSMRCQQFFSVNYGVVSYIDWANHKANDEHLLNPVAYTYLKDLRYSAERELRV</sequence>
<name>A0ABR6GL64_9BURK</name>
<keyword evidence="2" id="KW-1185">Reference proteome</keyword>
<comment type="caution">
    <text evidence="1">The sequence shown here is derived from an EMBL/GenBank/DDBJ whole genome shotgun (WGS) entry which is preliminary data.</text>
</comment>
<evidence type="ECO:0008006" key="3">
    <source>
        <dbReference type="Google" id="ProtNLM"/>
    </source>
</evidence>
<dbReference type="EMBL" id="JACHXO010000001">
    <property type="protein sequence ID" value="MBB3192845.1"/>
    <property type="molecule type" value="Genomic_DNA"/>
</dbReference>
<accession>A0ABR6GL64</accession>
<evidence type="ECO:0000313" key="2">
    <source>
        <dbReference type="Proteomes" id="UP000574369"/>
    </source>
</evidence>
<dbReference type="Proteomes" id="UP000574369">
    <property type="component" value="Unassembled WGS sequence"/>
</dbReference>
<dbReference type="RefSeq" id="WP_184293962.1">
    <property type="nucleotide sequence ID" value="NZ_JACHXO010000001.1"/>
</dbReference>